<reference evidence="2" key="1">
    <citation type="journal article" date="2023" name="Nat. Plants">
        <title>Single-cell RNA sequencing provides a high-resolution roadmap for understanding the multicellular compartmentation of specialized metabolism.</title>
        <authorList>
            <person name="Sun S."/>
            <person name="Shen X."/>
            <person name="Li Y."/>
            <person name="Li Y."/>
            <person name="Wang S."/>
            <person name="Li R."/>
            <person name="Zhang H."/>
            <person name="Shen G."/>
            <person name="Guo B."/>
            <person name="Wei J."/>
            <person name="Xu J."/>
            <person name="St-Pierre B."/>
            <person name="Chen S."/>
            <person name="Sun C."/>
        </authorList>
    </citation>
    <scope>NUCLEOTIDE SEQUENCE [LARGE SCALE GENOMIC DNA]</scope>
</reference>
<sequence>MYLREANNLPPKYGCSDPFEASHVQGDPLQLSWRDEVPPELVTPKTNIKHVVREFQDSEYESDDEEGLWTDCLGDLVEEDAKGFEKPSVEPETAAYAEPNEAADAEPATEPDAEPQTARRNEDWRREPRKDWVYNNSSDLDLNN</sequence>
<evidence type="ECO:0000313" key="2">
    <source>
        <dbReference type="Proteomes" id="UP001060085"/>
    </source>
</evidence>
<evidence type="ECO:0000313" key="1">
    <source>
        <dbReference type="EMBL" id="KAI5668166.1"/>
    </source>
</evidence>
<dbReference type="Proteomes" id="UP001060085">
    <property type="component" value="Linkage Group LG04"/>
</dbReference>
<keyword evidence="2" id="KW-1185">Reference proteome</keyword>
<comment type="caution">
    <text evidence="1">The sequence shown here is derived from an EMBL/GenBank/DDBJ whole genome shotgun (WGS) entry which is preliminary data.</text>
</comment>
<dbReference type="EMBL" id="CM044704">
    <property type="protein sequence ID" value="KAI5668166.1"/>
    <property type="molecule type" value="Genomic_DNA"/>
</dbReference>
<name>A0ACC0B6A3_CATRO</name>
<accession>A0ACC0B6A3</accession>
<proteinExistence type="predicted"/>
<organism evidence="1 2">
    <name type="scientific">Catharanthus roseus</name>
    <name type="common">Madagascar periwinkle</name>
    <name type="synonym">Vinca rosea</name>
    <dbReference type="NCBI Taxonomy" id="4058"/>
    <lineage>
        <taxon>Eukaryota</taxon>
        <taxon>Viridiplantae</taxon>
        <taxon>Streptophyta</taxon>
        <taxon>Embryophyta</taxon>
        <taxon>Tracheophyta</taxon>
        <taxon>Spermatophyta</taxon>
        <taxon>Magnoliopsida</taxon>
        <taxon>eudicotyledons</taxon>
        <taxon>Gunneridae</taxon>
        <taxon>Pentapetalae</taxon>
        <taxon>asterids</taxon>
        <taxon>lamiids</taxon>
        <taxon>Gentianales</taxon>
        <taxon>Apocynaceae</taxon>
        <taxon>Rauvolfioideae</taxon>
        <taxon>Vinceae</taxon>
        <taxon>Catharanthinae</taxon>
        <taxon>Catharanthus</taxon>
    </lineage>
</organism>
<gene>
    <name evidence="1" type="ORF">M9H77_18019</name>
</gene>
<protein>
    <submittedName>
        <fullName evidence="1">Uncharacterized protein</fullName>
    </submittedName>
</protein>